<dbReference type="AlphaFoldDB" id="A0A1I0MVW3"/>
<dbReference type="EMBL" id="FOIR01000001">
    <property type="protein sequence ID" value="SEV92402.1"/>
    <property type="molecule type" value="Genomic_DNA"/>
</dbReference>
<keyword evidence="2" id="KW-1185">Reference proteome</keyword>
<sequence>MKLNITHTGFYKAGKANLCNSLNFVRLTTTPINHTYHEQENQDPLH</sequence>
<dbReference type="STRING" id="1267423.SAMN05216290_0713"/>
<proteinExistence type="predicted"/>
<evidence type="ECO:0000313" key="1">
    <source>
        <dbReference type="EMBL" id="SEV92402.1"/>
    </source>
</evidence>
<accession>A0A1I0MVW3</accession>
<organism evidence="1 2">
    <name type="scientific">Roseivirga pacifica</name>
    <dbReference type="NCBI Taxonomy" id="1267423"/>
    <lineage>
        <taxon>Bacteria</taxon>
        <taxon>Pseudomonadati</taxon>
        <taxon>Bacteroidota</taxon>
        <taxon>Cytophagia</taxon>
        <taxon>Cytophagales</taxon>
        <taxon>Roseivirgaceae</taxon>
        <taxon>Roseivirga</taxon>
    </lineage>
</organism>
<dbReference type="Proteomes" id="UP000199437">
    <property type="component" value="Unassembled WGS sequence"/>
</dbReference>
<protein>
    <submittedName>
        <fullName evidence="1">Uncharacterized protein</fullName>
    </submittedName>
</protein>
<name>A0A1I0MVW3_9BACT</name>
<reference evidence="2" key="1">
    <citation type="submission" date="2016-10" db="EMBL/GenBank/DDBJ databases">
        <authorList>
            <person name="Varghese N."/>
            <person name="Submissions S."/>
        </authorList>
    </citation>
    <scope>NUCLEOTIDE SEQUENCE [LARGE SCALE GENOMIC DNA]</scope>
    <source>
        <strain evidence="2">CGMCC 1.12402</strain>
    </source>
</reference>
<evidence type="ECO:0000313" key="2">
    <source>
        <dbReference type="Proteomes" id="UP000199437"/>
    </source>
</evidence>
<gene>
    <name evidence="1" type="ORF">SAMN05216290_0713</name>
</gene>